<feature type="transmembrane region" description="Helical" evidence="9">
    <location>
        <begin position="186"/>
        <end position="208"/>
    </location>
</feature>
<sequence length="272" mass="31738">MELIIRPKNKWWRLDWREIWLFRDLFYFLTWRDVKVKYKQTVVGAVWAIFQPFVTMIVFTIFFGKFAKMPSDGVPYPIFVYAGLVFWILFSSGLSHASNTFMENERIVTKIYFPRIILPISSIITNIVDFVIASIILVGMLIYYHYTPSLIGIFLFPVLVVMTIFSTLGIGLLFGSLNVKYRDVRFILPFFIQLLIFMTPVIYPVSIISERFRWILGLNPMAGIIDSARVSILGIGQVDWQLLGISAISMVVYCLLGYFYFRKVERYFADVI</sequence>
<dbReference type="PANTHER" id="PTHR30413:SF8">
    <property type="entry name" value="TRANSPORT PERMEASE PROTEIN"/>
    <property type="match status" value="1"/>
</dbReference>
<evidence type="ECO:0000259" key="10">
    <source>
        <dbReference type="PROSITE" id="PS51012"/>
    </source>
</evidence>
<comment type="similarity">
    <text evidence="2 9">Belongs to the ABC-2 integral membrane protein family.</text>
</comment>
<feature type="transmembrane region" description="Helical" evidence="9">
    <location>
        <begin position="116"/>
        <end position="144"/>
    </location>
</feature>
<dbReference type="Pfam" id="PF01061">
    <property type="entry name" value="ABC2_membrane"/>
    <property type="match status" value="1"/>
</dbReference>
<dbReference type="GO" id="GO:0015920">
    <property type="term" value="P:lipopolysaccharide transport"/>
    <property type="evidence" value="ECO:0007669"/>
    <property type="project" value="TreeGrafter"/>
</dbReference>
<evidence type="ECO:0000256" key="3">
    <source>
        <dbReference type="ARBA" id="ARBA00022448"/>
    </source>
</evidence>
<keyword evidence="3 9" id="KW-0813">Transport</keyword>
<dbReference type="STRING" id="1798704.A3J93_01220"/>
<keyword evidence="8 9" id="KW-0472">Membrane</keyword>
<comment type="subcellular location">
    <subcellularLocation>
        <location evidence="1">Cell inner membrane</location>
        <topology evidence="1">Multi-pass membrane protein</topology>
    </subcellularLocation>
    <subcellularLocation>
        <location evidence="9">Cell membrane</location>
        <topology evidence="9">Multi-pass membrane protein</topology>
    </subcellularLocation>
</comment>
<keyword evidence="5" id="KW-0997">Cell inner membrane</keyword>
<comment type="caution">
    <text evidence="11">The sequence shown here is derived from an EMBL/GenBank/DDBJ whole genome shotgun (WGS) entry which is preliminary data.</text>
</comment>
<dbReference type="PANTHER" id="PTHR30413">
    <property type="entry name" value="INNER MEMBRANE TRANSPORT PERMEASE"/>
    <property type="match status" value="1"/>
</dbReference>
<organism evidence="11 12">
    <name type="scientific">Candidatus Magasanikbacteria bacterium RIFOXYC2_FULL_42_28</name>
    <dbReference type="NCBI Taxonomy" id="1798704"/>
    <lineage>
        <taxon>Bacteria</taxon>
        <taxon>Candidatus Magasanikiibacteriota</taxon>
    </lineage>
</organism>
<evidence type="ECO:0000256" key="8">
    <source>
        <dbReference type="ARBA" id="ARBA00023136"/>
    </source>
</evidence>
<dbReference type="AlphaFoldDB" id="A0A1F6NXQ0"/>
<dbReference type="InterPro" id="IPR047817">
    <property type="entry name" value="ABC2_TM_bact-type"/>
</dbReference>
<evidence type="ECO:0000313" key="11">
    <source>
        <dbReference type="EMBL" id="OGH88699.1"/>
    </source>
</evidence>
<feature type="transmembrane region" description="Helical" evidence="9">
    <location>
        <begin position="150"/>
        <end position="174"/>
    </location>
</feature>
<feature type="transmembrane region" description="Helical" evidence="9">
    <location>
        <begin position="240"/>
        <end position="261"/>
    </location>
</feature>
<evidence type="ECO:0000256" key="2">
    <source>
        <dbReference type="ARBA" id="ARBA00007783"/>
    </source>
</evidence>
<dbReference type="InterPro" id="IPR013525">
    <property type="entry name" value="ABC2_TM"/>
</dbReference>
<proteinExistence type="inferred from homology"/>
<feature type="transmembrane region" description="Helical" evidence="9">
    <location>
        <begin position="76"/>
        <end position="95"/>
    </location>
</feature>
<feature type="transmembrane region" description="Helical" evidence="9">
    <location>
        <begin position="42"/>
        <end position="64"/>
    </location>
</feature>
<reference evidence="11 12" key="1">
    <citation type="journal article" date="2016" name="Nat. Commun.">
        <title>Thousands of microbial genomes shed light on interconnected biogeochemical processes in an aquifer system.</title>
        <authorList>
            <person name="Anantharaman K."/>
            <person name="Brown C.T."/>
            <person name="Hug L.A."/>
            <person name="Sharon I."/>
            <person name="Castelle C.J."/>
            <person name="Probst A.J."/>
            <person name="Thomas B.C."/>
            <person name="Singh A."/>
            <person name="Wilkins M.J."/>
            <person name="Karaoz U."/>
            <person name="Brodie E.L."/>
            <person name="Williams K.H."/>
            <person name="Hubbard S.S."/>
            <person name="Banfield J.F."/>
        </authorList>
    </citation>
    <scope>NUCLEOTIDE SEQUENCE [LARGE SCALE GENOMIC DNA]</scope>
</reference>
<keyword evidence="6 9" id="KW-0812">Transmembrane</keyword>
<evidence type="ECO:0000256" key="5">
    <source>
        <dbReference type="ARBA" id="ARBA00022519"/>
    </source>
</evidence>
<evidence type="ECO:0000313" key="12">
    <source>
        <dbReference type="Proteomes" id="UP000177907"/>
    </source>
</evidence>
<evidence type="ECO:0000256" key="6">
    <source>
        <dbReference type="ARBA" id="ARBA00022692"/>
    </source>
</evidence>
<protein>
    <recommendedName>
        <fullName evidence="9">Transport permease protein</fullName>
    </recommendedName>
</protein>
<dbReference type="EMBL" id="MFQZ01000001">
    <property type="protein sequence ID" value="OGH88699.1"/>
    <property type="molecule type" value="Genomic_DNA"/>
</dbReference>
<gene>
    <name evidence="11" type="ORF">A3J93_01220</name>
</gene>
<keyword evidence="7 9" id="KW-1133">Transmembrane helix</keyword>
<evidence type="ECO:0000256" key="7">
    <source>
        <dbReference type="ARBA" id="ARBA00022989"/>
    </source>
</evidence>
<evidence type="ECO:0000256" key="9">
    <source>
        <dbReference type="RuleBase" id="RU361157"/>
    </source>
</evidence>
<dbReference type="Proteomes" id="UP000177907">
    <property type="component" value="Unassembled WGS sequence"/>
</dbReference>
<accession>A0A1F6NXQ0</accession>
<keyword evidence="4 9" id="KW-1003">Cell membrane</keyword>
<dbReference type="PROSITE" id="PS51012">
    <property type="entry name" value="ABC_TM2"/>
    <property type="match status" value="1"/>
</dbReference>
<name>A0A1F6NXQ0_9BACT</name>
<dbReference type="GO" id="GO:0140359">
    <property type="term" value="F:ABC-type transporter activity"/>
    <property type="evidence" value="ECO:0007669"/>
    <property type="project" value="InterPro"/>
</dbReference>
<evidence type="ECO:0000256" key="4">
    <source>
        <dbReference type="ARBA" id="ARBA00022475"/>
    </source>
</evidence>
<evidence type="ECO:0000256" key="1">
    <source>
        <dbReference type="ARBA" id="ARBA00004429"/>
    </source>
</evidence>
<dbReference type="GO" id="GO:0005886">
    <property type="term" value="C:plasma membrane"/>
    <property type="evidence" value="ECO:0007669"/>
    <property type="project" value="UniProtKB-SubCell"/>
</dbReference>
<feature type="domain" description="ABC transmembrane type-2" evidence="10">
    <location>
        <begin position="43"/>
        <end position="264"/>
    </location>
</feature>